<protein>
    <submittedName>
        <fullName evidence="4">Thioesterase II family protein</fullName>
    </submittedName>
</protein>
<keyword evidence="2" id="KW-0378">Hydrolase</keyword>
<dbReference type="InterPro" id="IPR001031">
    <property type="entry name" value="Thioesterase"/>
</dbReference>
<evidence type="ECO:0000256" key="1">
    <source>
        <dbReference type="ARBA" id="ARBA00007169"/>
    </source>
</evidence>
<dbReference type="EMBL" id="JBHMBS010000024">
    <property type="protein sequence ID" value="MFB9680610.1"/>
    <property type="molecule type" value="Genomic_DNA"/>
</dbReference>
<evidence type="ECO:0000313" key="4">
    <source>
        <dbReference type="EMBL" id="MFB9680610.1"/>
    </source>
</evidence>
<dbReference type="Proteomes" id="UP001589610">
    <property type="component" value="Unassembled WGS sequence"/>
</dbReference>
<dbReference type="SUPFAM" id="SSF53474">
    <property type="entry name" value="alpha/beta-Hydrolases"/>
    <property type="match status" value="1"/>
</dbReference>
<name>A0ABV5TQ80_9ACTN</name>
<dbReference type="PANTHER" id="PTHR11487:SF0">
    <property type="entry name" value="S-ACYL FATTY ACID SYNTHASE THIOESTERASE, MEDIUM CHAIN"/>
    <property type="match status" value="1"/>
</dbReference>
<feature type="domain" description="Thioesterase TesA-like" evidence="3">
    <location>
        <begin position="28"/>
        <end position="250"/>
    </location>
</feature>
<dbReference type="InterPro" id="IPR012223">
    <property type="entry name" value="TEII"/>
</dbReference>
<reference evidence="4 5" key="1">
    <citation type="submission" date="2024-09" db="EMBL/GenBank/DDBJ databases">
        <authorList>
            <person name="Sun Q."/>
            <person name="Mori K."/>
        </authorList>
    </citation>
    <scope>NUCLEOTIDE SEQUENCE [LARGE SCALE GENOMIC DNA]</scope>
    <source>
        <strain evidence="4 5">JCM 3028</strain>
    </source>
</reference>
<dbReference type="Gene3D" id="3.40.50.1820">
    <property type="entry name" value="alpha/beta hydrolase"/>
    <property type="match status" value="1"/>
</dbReference>
<comment type="similarity">
    <text evidence="1">Belongs to the thioesterase family.</text>
</comment>
<dbReference type="RefSeq" id="WP_386161590.1">
    <property type="nucleotide sequence ID" value="NZ_JBHMBS010000024.1"/>
</dbReference>
<dbReference type="PANTHER" id="PTHR11487">
    <property type="entry name" value="THIOESTERASE"/>
    <property type="match status" value="1"/>
</dbReference>
<evidence type="ECO:0000256" key="2">
    <source>
        <dbReference type="ARBA" id="ARBA00022801"/>
    </source>
</evidence>
<dbReference type="InterPro" id="IPR020802">
    <property type="entry name" value="TesA-like"/>
</dbReference>
<evidence type="ECO:0000259" key="3">
    <source>
        <dbReference type="SMART" id="SM00824"/>
    </source>
</evidence>
<gene>
    <name evidence="4" type="ORF">ACFFRH_34475</name>
</gene>
<dbReference type="SMART" id="SM00824">
    <property type="entry name" value="PKS_TE"/>
    <property type="match status" value="1"/>
</dbReference>
<organism evidence="4 5">
    <name type="scientific">Streptosporangium vulgare</name>
    <dbReference type="NCBI Taxonomy" id="46190"/>
    <lineage>
        <taxon>Bacteria</taxon>
        <taxon>Bacillati</taxon>
        <taxon>Actinomycetota</taxon>
        <taxon>Actinomycetes</taxon>
        <taxon>Streptosporangiales</taxon>
        <taxon>Streptosporangiaceae</taxon>
        <taxon>Streptosporangium</taxon>
    </lineage>
</organism>
<dbReference type="Pfam" id="PF00975">
    <property type="entry name" value="Thioesterase"/>
    <property type="match status" value="1"/>
</dbReference>
<accession>A0ABV5TQ80</accession>
<evidence type="ECO:0000313" key="5">
    <source>
        <dbReference type="Proteomes" id="UP001589610"/>
    </source>
</evidence>
<sequence length="252" mass="27208">MTTTRVLDRAARAVSFPAPRPRAALRLFCLPYAGGGSVEYQQWAGLLPDTVEVVPVHLPGRERRFREAPHTAMAGLVTELAGALAPHLGRPYALFGYSMGAWVAFELARELRRRGAPAPRALLAAAAGAPDGPRAPAVHDAPDGELVAWMRHLGGSGGLPLDDPRLLAVVLPRVRADLRVTETYLPAAEPPLTCPLTVYTGDGDEIVSPGEALLWGPHTGGDFRLRVLDGDHFFLHERRAELLGHIIRDLEV</sequence>
<dbReference type="InterPro" id="IPR029058">
    <property type="entry name" value="AB_hydrolase_fold"/>
</dbReference>
<proteinExistence type="inferred from homology"/>
<keyword evidence="5" id="KW-1185">Reference proteome</keyword>
<comment type="caution">
    <text evidence="4">The sequence shown here is derived from an EMBL/GenBank/DDBJ whole genome shotgun (WGS) entry which is preliminary data.</text>
</comment>